<dbReference type="Proteomes" id="UP000279799">
    <property type="component" value="Chromosome"/>
</dbReference>
<dbReference type="PANTHER" id="PTHR37531:SF1">
    <property type="entry name" value="HEME EXPORTER PROTEIN D"/>
    <property type="match status" value="1"/>
</dbReference>
<evidence type="ECO:0000256" key="2">
    <source>
        <dbReference type="ARBA" id="ARBA00004377"/>
    </source>
</evidence>
<keyword evidence="10 12" id="KW-1133">Transmembrane helix</keyword>
<feature type="transmembrane region" description="Helical" evidence="12">
    <location>
        <begin position="15"/>
        <end position="35"/>
    </location>
</feature>
<keyword evidence="11 12" id="KW-0472">Membrane</keyword>
<evidence type="ECO:0000313" key="14">
    <source>
        <dbReference type="EMBL" id="VEJ09619.1"/>
    </source>
</evidence>
<comment type="function">
    <text evidence="1 12">Required for the export of heme to the periplasm for the biogenesis of c-type cytochromes.</text>
</comment>
<evidence type="ECO:0000256" key="9">
    <source>
        <dbReference type="ARBA" id="ARBA00022748"/>
    </source>
</evidence>
<evidence type="ECO:0000256" key="1">
    <source>
        <dbReference type="ARBA" id="ARBA00002442"/>
    </source>
</evidence>
<evidence type="ECO:0000256" key="12">
    <source>
        <dbReference type="RuleBase" id="RU363101"/>
    </source>
</evidence>
<name>A0A448TUE6_9PAST</name>
<keyword evidence="8 12" id="KW-0812">Transmembrane</keyword>
<evidence type="ECO:0000256" key="4">
    <source>
        <dbReference type="ARBA" id="ARBA00016461"/>
    </source>
</evidence>
<keyword evidence="7 12" id="KW-0997">Cell inner membrane</keyword>
<dbReference type="InterPro" id="IPR052075">
    <property type="entry name" value="Heme_exporter_D"/>
</dbReference>
<keyword evidence="13" id="KW-0175">Coiled coil</keyword>
<evidence type="ECO:0000256" key="10">
    <source>
        <dbReference type="ARBA" id="ARBA00022989"/>
    </source>
</evidence>
<dbReference type="GO" id="GO:0017004">
    <property type="term" value="P:cytochrome complex assembly"/>
    <property type="evidence" value="ECO:0007669"/>
    <property type="project" value="UniProtKB-KW"/>
</dbReference>
<reference evidence="14 15" key="1">
    <citation type="submission" date="2018-12" db="EMBL/GenBank/DDBJ databases">
        <authorList>
            <consortium name="Pathogen Informatics"/>
        </authorList>
    </citation>
    <scope>NUCLEOTIDE SEQUENCE [LARGE SCALE GENOMIC DNA]</scope>
    <source>
        <strain evidence="14 15">NCTC12871</strain>
    </source>
</reference>
<evidence type="ECO:0000256" key="8">
    <source>
        <dbReference type="ARBA" id="ARBA00022692"/>
    </source>
</evidence>
<evidence type="ECO:0000256" key="3">
    <source>
        <dbReference type="ARBA" id="ARBA00008741"/>
    </source>
</evidence>
<comment type="similarity">
    <text evidence="3 12">Belongs to the CcmD/CycX/HelD family.</text>
</comment>
<keyword evidence="15" id="KW-1185">Reference proteome</keyword>
<comment type="subcellular location">
    <subcellularLocation>
        <location evidence="2 12">Cell inner membrane</location>
        <topology evidence="2 12">Single-pass membrane protein</topology>
    </subcellularLocation>
</comment>
<evidence type="ECO:0000256" key="5">
    <source>
        <dbReference type="ARBA" id="ARBA00022448"/>
    </source>
</evidence>
<keyword evidence="9 12" id="KW-0201">Cytochrome c-type biogenesis</keyword>
<dbReference type="AlphaFoldDB" id="A0A448TUE6"/>
<evidence type="ECO:0000256" key="13">
    <source>
        <dbReference type="SAM" id="Coils"/>
    </source>
</evidence>
<dbReference type="KEGG" id="adp:NCTC12871_01091"/>
<keyword evidence="6 12" id="KW-1003">Cell membrane</keyword>
<dbReference type="NCBIfam" id="TIGR03141">
    <property type="entry name" value="cytochro_ccmD"/>
    <property type="match status" value="1"/>
</dbReference>
<protein>
    <recommendedName>
        <fullName evidence="4 12">Heme exporter protein D</fullName>
    </recommendedName>
</protein>
<dbReference type="PANTHER" id="PTHR37531">
    <property type="entry name" value="HEME EXPORTER PROTEIN D"/>
    <property type="match status" value="1"/>
</dbReference>
<evidence type="ECO:0000256" key="11">
    <source>
        <dbReference type="ARBA" id="ARBA00023136"/>
    </source>
</evidence>
<sequence>MFFHSWSDFINMGGYGFYVWLSYGLSFLAIILLIAEESWRRKALIKEMQRAEQREKRQKMRGSV</sequence>
<evidence type="ECO:0000256" key="6">
    <source>
        <dbReference type="ARBA" id="ARBA00022475"/>
    </source>
</evidence>
<dbReference type="GO" id="GO:1903607">
    <property type="term" value="P:cytochrome c biosynthetic process"/>
    <property type="evidence" value="ECO:0007669"/>
    <property type="project" value="TreeGrafter"/>
</dbReference>
<dbReference type="EMBL" id="LR134510">
    <property type="protein sequence ID" value="VEJ09619.1"/>
    <property type="molecule type" value="Genomic_DNA"/>
</dbReference>
<evidence type="ECO:0000256" key="7">
    <source>
        <dbReference type="ARBA" id="ARBA00022519"/>
    </source>
</evidence>
<proteinExistence type="inferred from homology"/>
<organism evidence="14 15">
    <name type="scientific">Actinobacillus delphinicola</name>
    <dbReference type="NCBI Taxonomy" id="51161"/>
    <lineage>
        <taxon>Bacteria</taxon>
        <taxon>Pseudomonadati</taxon>
        <taxon>Pseudomonadota</taxon>
        <taxon>Gammaproteobacteria</taxon>
        <taxon>Pasteurellales</taxon>
        <taxon>Pasteurellaceae</taxon>
        <taxon>Actinobacillus</taxon>
    </lineage>
</organism>
<dbReference type="Pfam" id="PF04995">
    <property type="entry name" value="CcmD"/>
    <property type="match status" value="1"/>
</dbReference>
<dbReference type="InterPro" id="IPR007078">
    <property type="entry name" value="Haem_export_protD_CcmD"/>
</dbReference>
<keyword evidence="5 12" id="KW-0813">Transport</keyword>
<evidence type="ECO:0000313" key="15">
    <source>
        <dbReference type="Proteomes" id="UP000279799"/>
    </source>
</evidence>
<dbReference type="GO" id="GO:0015886">
    <property type="term" value="P:heme transport"/>
    <property type="evidence" value="ECO:0007669"/>
    <property type="project" value="InterPro"/>
</dbReference>
<gene>
    <name evidence="14" type="primary">ccmD</name>
    <name evidence="14" type="ORF">NCTC12871_01091</name>
</gene>
<dbReference type="GO" id="GO:0005886">
    <property type="term" value="C:plasma membrane"/>
    <property type="evidence" value="ECO:0007669"/>
    <property type="project" value="UniProtKB-SubCell"/>
</dbReference>
<dbReference type="OrthoDB" id="9815607at2"/>
<accession>A0A448TUE6</accession>
<dbReference type="RefSeq" id="WP_126599698.1">
    <property type="nucleotide sequence ID" value="NZ_LR134510.1"/>
</dbReference>
<feature type="coiled-coil region" evidence="13">
    <location>
        <begin position="34"/>
        <end position="61"/>
    </location>
</feature>